<feature type="non-terminal residue" evidence="1">
    <location>
        <position position="1"/>
    </location>
</feature>
<protein>
    <submittedName>
        <fullName evidence="1">13242_t:CDS:1</fullName>
    </submittedName>
</protein>
<evidence type="ECO:0000313" key="1">
    <source>
        <dbReference type="EMBL" id="CAG8715931.1"/>
    </source>
</evidence>
<comment type="caution">
    <text evidence="1">The sequence shown here is derived from an EMBL/GenBank/DDBJ whole genome shotgun (WGS) entry which is preliminary data.</text>
</comment>
<dbReference type="EMBL" id="CAJVPT010036927">
    <property type="protein sequence ID" value="CAG8715931.1"/>
    <property type="molecule type" value="Genomic_DNA"/>
</dbReference>
<proteinExistence type="predicted"/>
<sequence>RLTIDQLLCLLEENSGSTPDSFSRKPDILGLVIKPKGKSTTPLPPRQHISTSEALVDRKEPRPVPTIMQVASSTVGTPPVISRLDLEEIQQDIPNIVTPSWFTKISSQVGEISNGKLKADEWRSLFTVYLPLSMTRLWASSKHHRLHLKSLLILSIIVNITCSTTISGALIKCFNDAIRLYLRIISVEDGCSLVIKHHLSLHLTTFMEAFGPCRTYWAFPYERLIGKLQRTLYSPSIGMSGASSQSHR</sequence>
<reference evidence="1" key="1">
    <citation type="submission" date="2021-06" db="EMBL/GenBank/DDBJ databases">
        <authorList>
            <person name="Kallberg Y."/>
            <person name="Tangrot J."/>
            <person name="Rosling A."/>
        </authorList>
    </citation>
    <scope>NUCLEOTIDE SEQUENCE</scope>
    <source>
        <strain evidence="1">CL356</strain>
    </source>
</reference>
<keyword evidence="2" id="KW-1185">Reference proteome</keyword>
<name>A0ACA9PTI8_9GLOM</name>
<gene>
    <name evidence="1" type="ORF">ACOLOM_LOCUS10897</name>
</gene>
<dbReference type="Proteomes" id="UP000789525">
    <property type="component" value="Unassembled WGS sequence"/>
</dbReference>
<accession>A0ACA9PTI8</accession>
<evidence type="ECO:0000313" key="2">
    <source>
        <dbReference type="Proteomes" id="UP000789525"/>
    </source>
</evidence>
<organism evidence="1 2">
    <name type="scientific">Acaulospora colombiana</name>
    <dbReference type="NCBI Taxonomy" id="27376"/>
    <lineage>
        <taxon>Eukaryota</taxon>
        <taxon>Fungi</taxon>
        <taxon>Fungi incertae sedis</taxon>
        <taxon>Mucoromycota</taxon>
        <taxon>Glomeromycotina</taxon>
        <taxon>Glomeromycetes</taxon>
        <taxon>Diversisporales</taxon>
        <taxon>Acaulosporaceae</taxon>
        <taxon>Acaulospora</taxon>
    </lineage>
</organism>